<evidence type="ECO:0000259" key="1">
    <source>
        <dbReference type="SMART" id="SM00829"/>
    </source>
</evidence>
<comment type="caution">
    <text evidence="2">The sequence shown here is derived from an EMBL/GenBank/DDBJ whole genome shotgun (WGS) entry which is preliminary data.</text>
</comment>
<dbReference type="InterPro" id="IPR013154">
    <property type="entry name" value="ADH-like_N"/>
</dbReference>
<dbReference type="AlphaFoldDB" id="A0A8J3LTU0"/>
<dbReference type="Pfam" id="PF08240">
    <property type="entry name" value="ADH_N"/>
    <property type="match status" value="1"/>
</dbReference>
<proteinExistence type="predicted"/>
<feature type="domain" description="Enoyl reductase (ER)" evidence="1">
    <location>
        <begin position="13"/>
        <end position="310"/>
    </location>
</feature>
<evidence type="ECO:0000313" key="2">
    <source>
        <dbReference type="EMBL" id="GIG78112.1"/>
    </source>
</evidence>
<dbReference type="CDD" id="cd05289">
    <property type="entry name" value="MDR_like_2"/>
    <property type="match status" value="1"/>
</dbReference>
<dbReference type="SUPFAM" id="SSF50129">
    <property type="entry name" value="GroES-like"/>
    <property type="match status" value="1"/>
</dbReference>
<sequence length="312" mass="32780">MATMKAIRQHEFGGPDVLRFEDVPRPEPIGTEVRVRVQAAGVNPVDFKTRSGRGPLRNPPFTVGWDVAGVVDELGVGVTRFAVGDEVLGMPWFPREAAAYAEYVTAPSRQFVRKPAGMSVAEAAALPLAGLTAWQALVDTAGVEEGQRVLIHAAAGGVGHLAVQIAKARGAHVIGTASPRNHETLTELGADELIDYRATRFEDAVRDVDVVFDLIGGETGLRSLTVLRPGGLLIEVPSGASADVLAAAEKEGVRATGFLVEPDAAGLAGLVGLYESGRLKVLVSKRFPLAEAAAAHEAAEHDHSIGKIVLTV</sequence>
<dbReference type="PANTHER" id="PTHR44013">
    <property type="entry name" value="ZINC-TYPE ALCOHOL DEHYDROGENASE-LIKE PROTEIN C16A3.02C"/>
    <property type="match status" value="1"/>
</dbReference>
<dbReference type="InterPro" id="IPR011032">
    <property type="entry name" value="GroES-like_sf"/>
</dbReference>
<dbReference type="SMART" id="SM00829">
    <property type="entry name" value="PKS_ER"/>
    <property type="match status" value="1"/>
</dbReference>
<name>A0A8J3LTU0_9ACTN</name>
<dbReference type="SUPFAM" id="SSF51735">
    <property type="entry name" value="NAD(P)-binding Rossmann-fold domains"/>
    <property type="match status" value="1"/>
</dbReference>
<protein>
    <submittedName>
        <fullName evidence="2">NADPH:quinone reductase</fullName>
    </submittedName>
</protein>
<dbReference type="PANTHER" id="PTHR44013:SF1">
    <property type="entry name" value="ZINC-TYPE ALCOHOL DEHYDROGENASE-LIKE PROTEIN C16A3.02C"/>
    <property type="match status" value="1"/>
</dbReference>
<dbReference type="Gene3D" id="3.90.180.10">
    <property type="entry name" value="Medium-chain alcohol dehydrogenases, catalytic domain"/>
    <property type="match status" value="1"/>
</dbReference>
<dbReference type="RefSeq" id="WP_308442207.1">
    <property type="nucleotide sequence ID" value="NZ_BAABHH010000003.1"/>
</dbReference>
<reference evidence="2 3" key="1">
    <citation type="submission" date="2021-01" db="EMBL/GenBank/DDBJ databases">
        <title>Whole genome shotgun sequence of Planotetraspora kaengkrachanensis NBRC 104272.</title>
        <authorList>
            <person name="Komaki H."/>
            <person name="Tamura T."/>
        </authorList>
    </citation>
    <scope>NUCLEOTIDE SEQUENCE [LARGE SCALE GENOMIC DNA]</scope>
    <source>
        <strain evidence="2 3">NBRC 104272</strain>
    </source>
</reference>
<dbReference type="InterPro" id="IPR036291">
    <property type="entry name" value="NAD(P)-bd_dom_sf"/>
</dbReference>
<dbReference type="InterPro" id="IPR052733">
    <property type="entry name" value="Chloroplast_QOR"/>
</dbReference>
<dbReference type="InterPro" id="IPR002364">
    <property type="entry name" value="Quin_OxRdtase/zeta-crystal_CS"/>
</dbReference>
<dbReference type="Gene3D" id="3.40.50.720">
    <property type="entry name" value="NAD(P)-binding Rossmann-like Domain"/>
    <property type="match status" value="1"/>
</dbReference>
<organism evidence="2 3">
    <name type="scientific">Planotetraspora kaengkrachanensis</name>
    <dbReference type="NCBI Taxonomy" id="575193"/>
    <lineage>
        <taxon>Bacteria</taxon>
        <taxon>Bacillati</taxon>
        <taxon>Actinomycetota</taxon>
        <taxon>Actinomycetes</taxon>
        <taxon>Streptosporangiales</taxon>
        <taxon>Streptosporangiaceae</taxon>
        <taxon>Planotetraspora</taxon>
    </lineage>
</organism>
<accession>A0A8J3LTU0</accession>
<dbReference type="GO" id="GO:0016491">
    <property type="term" value="F:oxidoreductase activity"/>
    <property type="evidence" value="ECO:0007669"/>
    <property type="project" value="InterPro"/>
</dbReference>
<dbReference type="Proteomes" id="UP000630097">
    <property type="component" value="Unassembled WGS sequence"/>
</dbReference>
<evidence type="ECO:0000313" key="3">
    <source>
        <dbReference type="Proteomes" id="UP000630097"/>
    </source>
</evidence>
<dbReference type="PROSITE" id="PS01162">
    <property type="entry name" value="QOR_ZETA_CRYSTAL"/>
    <property type="match status" value="1"/>
</dbReference>
<dbReference type="Pfam" id="PF13602">
    <property type="entry name" value="ADH_zinc_N_2"/>
    <property type="match status" value="1"/>
</dbReference>
<keyword evidence="3" id="KW-1185">Reference proteome</keyword>
<dbReference type="InterPro" id="IPR020843">
    <property type="entry name" value="ER"/>
</dbReference>
<dbReference type="EMBL" id="BONV01000003">
    <property type="protein sequence ID" value="GIG78112.1"/>
    <property type="molecule type" value="Genomic_DNA"/>
</dbReference>
<dbReference type="GO" id="GO:0008270">
    <property type="term" value="F:zinc ion binding"/>
    <property type="evidence" value="ECO:0007669"/>
    <property type="project" value="InterPro"/>
</dbReference>
<gene>
    <name evidence="2" type="ORF">Pka01_12390</name>
</gene>